<dbReference type="Proteomes" id="UP000887116">
    <property type="component" value="Unassembled WGS sequence"/>
</dbReference>
<keyword evidence="3" id="KW-0547">Nucleotide-binding</keyword>
<evidence type="ECO:0000256" key="11">
    <source>
        <dbReference type="SAM" id="Phobius"/>
    </source>
</evidence>
<sequence>MFKATAEANNLAAVTNAKDHYSMAMEKICGGDQPYIRPAQLELHHQHLKNECEILFNYTRKMGGEEFSRQYCERLLKELDFMYLNYKKHNEGKNIFAAAKTPATLFTLVLIMYFASGILGVIGMTALANLCNLVMGVVLLTLCLWTYIRYSGDMRDVGSQIDVLSSTIFREILKPAYKIISDQSLSHFISLADDPGISNFATLASQVKQKVS</sequence>
<evidence type="ECO:0000313" key="12">
    <source>
        <dbReference type="EMBL" id="GFQ64466.1"/>
    </source>
</evidence>
<comment type="catalytic activity">
    <reaction evidence="10">
        <text>GTP + H2O = GDP + phosphate + H(+)</text>
        <dbReference type="Rhea" id="RHEA:19669"/>
        <dbReference type="ChEBI" id="CHEBI:15377"/>
        <dbReference type="ChEBI" id="CHEBI:15378"/>
        <dbReference type="ChEBI" id="CHEBI:37565"/>
        <dbReference type="ChEBI" id="CHEBI:43474"/>
        <dbReference type="ChEBI" id="CHEBI:58189"/>
    </reaction>
    <physiologicalReaction direction="left-to-right" evidence="10">
        <dbReference type="Rhea" id="RHEA:19670"/>
    </physiologicalReaction>
</comment>
<dbReference type="EMBL" id="BMAO01010051">
    <property type="protein sequence ID" value="GFQ64466.1"/>
    <property type="molecule type" value="Genomic_DNA"/>
</dbReference>
<proteinExistence type="predicted"/>
<keyword evidence="9 11" id="KW-0472">Membrane</keyword>
<dbReference type="InterPro" id="IPR036543">
    <property type="entry name" value="Guanylate-bd_C_sf"/>
</dbReference>
<keyword evidence="2 11" id="KW-0812">Transmembrane</keyword>
<dbReference type="Gene3D" id="1.20.58.420">
    <property type="entry name" value="AHSP"/>
    <property type="match status" value="1"/>
</dbReference>
<evidence type="ECO:0000256" key="4">
    <source>
        <dbReference type="ARBA" id="ARBA00022801"/>
    </source>
</evidence>
<comment type="subcellular location">
    <subcellularLocation>
        <location evidence="1">Endoplasmic reticulum membrane</location>
        <topology evidence="1">Multi-pass membrane protein</topology>
    </subcellularLocation>
</comment>
<evidence type="ECO:0000256" key="3">
    <source>
        <dbReference type="ARBA" id="ARBA00022741"/>
    </source>
</evidence>
<dbReference type="GO" id="GO:0003924">
    <property type="term" value="F:GTPase activity"/>
    <property type="evidence" value="ECO:0007669"/>
    <property type="project" value="InterPro"/>
</dbReference>
<dbReference type="FunFam" id="1.20.58.420:FF:000001">
    <property type="entry name" value="Atlastin-1 isoform 1"/>
    <property type="match status" value="1"/>
</dbReference>
<evidence type="ECO:0000256" key="5">
    <source>
        <dbReference type="ARBA" id="ARBA00022824"/>
    </source>
</evidence>
<dbReference type="OrthoDB" id="7788754at2759"/>
<dbReference type="SUPFAM" id="SSF48340">
    <property type="entry name" value="Interferon-induced guanylate-binding protein 1 (GBP1), C-terminal domain"/>
    <property type="match status" value="1"/>
</dbReference>
<evidence type="ECO:0000256" key="7">
    <source>
        <dbReference type="ARBA" id="ARBA00022989"/>
    </source>
</evidence>
<protein>
    <submittedName>
        <fullName evidence="12">Atlastin-2</fullName>
    </submittedName>
</protein>
<evidence type="ECO:0000256" key="2">
    <source>
        <dbReference type="ARBA" id="ARBA00022692"/>
    </source>
</evidence>
<evidence type="ECO:0000256" key="6">
    <source>
        <dbReference type="ARBA" id="ARBA00022842"/>
    </source>
</evidence>
<evidence type="ECO:0000256" key="1">
    <source>
        <dbReference type="ARBA" id="ARBA00004477"/>
    </source>
</evidence>
<accession>A0A8X6EYH2</accession>
<name>A0A8X6EYH2_TRICU</name>
<evidence type="ECO:0000256" key="9">
    <source>
        <dbReference type="ARBA" id="ARBA00023136"/>
    </source>
</evidence>
<keyword evidence="13" id="KW-1185">Reference proteome</keyword>
<keyword evidence="5" id="KW-0256">Endoplasmic reticulum</keyword>
<gene>
    <name evidence="12" type="primary">atl2</name>
    <name evidence="12" type="ORF">TNCT_195681</name>
</gene>
<evidence type="ECO:0000313" key="13">
    <source>
        <dbReference type="Proteomes" id="UP000887116"/>
    </source>
</evidence>
<keyword evidence="8" id="KW-0342">GTP-binding</keyword>
<feature type="transmembrane region" description="Helical" evidence="11">
    <location>
        <begin position="121"/>
        <end position="145"/>
    </location>
</feature>
<comment type="caution">
    <text evidence="12">The sequence shown here is derived from an EMBL/GenBank/DDBJ whole genome shotgun (WGS) entry which is preliminary data.</text>
</comment>
<keyword evidence="6" id="KW-0460">Magnesium</keyword>
<dbReference type="AlphaFoldDB" id="A0A8X6EYH2"/>
<reference evidence="12" key="1">
    <citation type="submission" date="2020-07" db="EMBL/GenBank/DDBJ databases">
        <title>Multicomponent nature underlies the extraordinary mechanical properties of spider dragline silk.</title>
        <authorList>
            <person name="Kono N."/>
            <person name="Nakamura H."/>
            <person name="Mori M."/>
            <person name="Yoshida Y."/>
            <person name="Ohtoshi R."/>
            <person name="Malay A.D."/>
            <person name="Moran D.A.P."/>
            <person name="Tomita M."/>
            <person name="Numata K."/>
            <person name="Arakawa K."/>
        </authorList>
    </citation>
    <scope>NUCLEOTIDE SEQUENCE</scope>
</reference>
<dbReference type="GO" id="GO:0005525">
    <property type="term" value="F:GTP binding"/>
    <property type="evidence" value="ECO:0007669"/>
    <property type="project" value="UniProtKB-KW"/>
</dbReference>
<evidence type="ECO:0000256" key="8">
    <source>
        <dbReference type="ARBA" id="ARBA00023134"/>
    </source>
</evidence>
<evidence type="ECO:0000256" key="10">
    <source>
        <dbReference type="ARBA" id="ARBA00049117"/>
    </source>
</evidence>
<keyword evidence="4" id="KW-0378">Hydrolase</keyword>
<keyword evidence="7 11" id="KW-1133">Transmembrane helix</keyword>
<feature type="transmembrane region" description="Helical" evidence="11">
    <location>
        <begin position="95"/>
        <end position="115"/>
    </location>
</feature>
<organism evidence="12 13">
    <name type="scientific">Trichonephila clavata</name>
    <name type="common">Joro spider</name>
    <name type="synonym">Nephila clavata</name>
    <dbReference type="NCBI Taxonomy" id="2740835"/>
    <lineage>
        <taxon>Eukaryota</taxon>
        <taxon>Metazoa</taxon>
        <taxon>Ecdysozoa</taxon>
        <taxon>Arthropoda</taxon>
        <taxon>Chelicerata</taxon>
        <taxon>Arachnida</taxon>
        <taxon>Araneae</taxon>
        <taxon>Araneomorphae</taxon>
        <taxon>Entelegynae</taxon>
        <taxon>Araneoidea</taxon>
        <taxon>Nephilidae</taxon>
        <taxon>Trichonephila</taxon>
    </lineage>
</organism>
<dbReference type="GO" id="GO:0005789">
    <property type="term" value="C:endoplasmic reticulum membrane"/>
    <property type="evidence" value="ECO:0007669"/>
    <property type="project" value="UniProtKB-SubCell"/>
</dbReference>